<reference evidence="3" key="1">
    <citation type="submission" date="2016-10" db="EMBL/GenBank/DDBJ databases">
        <authorList>
            <person name="Varghese N."/>
            <person name="Submissions S."/>
        </authorList>
    </citation>
    <scope>NUCLEOTIDE SEQUENCE [LARGE SCALE GENOMIC DNA]</scope>
    <source>
        <strain evidence="3">NLAE-zl-G277</strain>
    </source>
</reference>
<dbReference type="PANTHER" id="PTHR12110:SF21">
    <property type="entry name" value="XYLOSE ISOMERASE-LIKE TIM BARREL DOMAIN-CONTAINING PROTEIN"/>
    <property type="match status" value="1"/>
</dbReference>
<keyword evidence="3" id="KW-1185">Reference proteome</keyword>
<sequence length="290" mass="32810">MKISYNEATAKGCSSLALDLELCEKAGFDYIEIRLDMLGDYLKEHTVEELASFFRTSRLKPHAMNALYLYPEFLGENDDPKRRDALLAEFQMGLDVCKAIGSHYFIIVPPLQRDPNGGPFVGTREETFENCVRILKQLGEIAQPYDVNLCFELVGFERSSVRTVEEADAIVRAADRDNVGFVFDSYNIYLNNRTNDFSAIRTVQPEKIFAVHMMSGKDVPDGEMGQDKRCFPDAGVVDIGNFLENLRETGYDGMVSIETFNPDYWGKDPAWVINTAYRTTREALVQNGCI</sequence>
<dbReference type="GeneID" id="93279857"/>
<evidence type="ECO:0000313" key="2">
    <source>
        <dbReference type="EMBL" id="SET64090.1"/>
    </source>
</evidence>
<evidence type="ECO:0000259" key="1">
    <source>
        <dbReference type="Pfam" id="PF01261"/>
    </source>
</evidence>
<name>A0A1I0G0I4_9FIRM</name>
<organism evidence="2 3">
    <name type="scientific">Enterocloster lavalensis</name>
    <dbReference type="NCBI Taxonomy" id="460384"/>
    <lineage>
        <taxon>Bacteria</taxon>
        <taxon>Bacillati</taxon>
        <taxon>Bacillota</taxon>
        <taxon>Clostridia</taxon>
        <taxon>Lachnospirales</taxon>
        <taxon>Lachnospiraceae</taxon>
        <taxon>Enterocloster</taxon>
    </lineage>
</organism>
<dbReference type="Pfam" id="PF01261">
    <property type="entry name" value="AP_endonuc_2"/>
    <property type="match status" value="1"/>
</dbReference>
<evidence type="ECO:0000313" key="3">
    <source>
        <dbReference type="Proteomes" id="UP000198508"/>
    </source>
</evidence>
<dbReference type="PANTHER" id="PTHR12110">
    <property type="entry name" value="HYDROXYPYRUVATE ISOMERASE"/>
    <property type="match status" value="1"/>
</dbReference>
<feature type="domain" description="Xylose isomerase-like TIM barrel" evidence="1">
    <location>
        <begin position="20"/>
        <end position="271"/>
    </location>
</feature>
<gene>
    <name evidence="2" type="ORF">SAMN05216313_11047</name>
</gene>
<dbReference type="GO" id="GO:0016853">
    <property type="term" value="F:isomerase activity"/>
    <property type="evidence" value="ECO:0007669"/>
    <property type="project" value="UniProtKB-KW"/>
</dbReference>
<dbReference type="RefSeq" id="WP_092363439.1">
    <property type="nucleotide sequence ID" value="NZ_DAINWJ010000103.1"/>
</dbReference>
<dbReference type="Gene3D" id="3.20.20.150">
    <property type="entry name" value="Divalent-metal-dependent TIM barrel enzymes"/>
    <property type="match status" value="1"/>
</dbReference>
<proteinExistence type="predicted"/>
<accession>A0A1I0G0I4</accession>
<dbReference type="AlphaFoldDB" id="A0A1I0G0I4"/>
<dbReference type="InterPro" id="IPR050312">
    <property type="entry name" value="IolE/XylAMocC-like"/>
</dbReference>
<protein>
    <submittedName>
        <fullName evidence="2">2-keto-myo-inositol isomerase</fullName>
    </submittedName>
</protein>
<dbReference type="SUPFAM" id="SSF51658">
    <property type="entry name" value="Xylose isomerase-like"/>
    <property type="match status" value="1"/>
</dbReference>
<dbReference type="EMBL" id="FOIM01000010">
    <property type="protein sequence ID" value="SET64090.1"/>
    <property type="molecule type" value="Genomic_DNA"/>
</dbReference>
<dbReference type="InterPro" id="IPR013022">
    <property type="entry name" value="Xyl_isomerase-like_TIM-brl"/>
</dbReference>
<dbReference type="InterPro" id="IPR036237">
    <property type="entry name" value="Xyl_isomerase-like_sf"/>
</dbReference>
<dbReference type="Proteomes" id="UP000198508">
    <property type="component" value="Unassembled WGS sequence"/>
</dbReference>
<keyword evidence="2" id="KW-0413">Isomerase</keyword>
<dbReference type="STRING" id="460384.SAMN05216313_11047"/>